<dbReference type="Proteomes" id="UP000732105">
    <property type="component" value="Unassembled WGS sequence"/>
</dbReference>
<dbReference type="Gene3D" id="3.60.21.10">
    <property type="match status" value="1"/>
</dbReference>
<gene>
    <name evidence="2" type="ORF">ELS83_12255</name>
</gene>
<sequence length="251" mass="29785">MLIQYCSDLHLEFNANENFLIENPIEPVGDILILAGDIVPFAILNQYMWFFEYLSSKFKYSYWVPGNHEYYKSDIQDRSGVLNEKIYENVYLVNNVSIQHENVNFIFSTLWSKIWPLNRQNVKRGLSDFFSIRNGDERFSPEDFNDLHKKAVQFIEESLLKSTSKVNLIATHHVPTFNSYPEEYENSPINNAFVSEQEDLIEIHDIDYWIFGHHHVNVEDFEMHNTRFLTNQLGYVSFEEHHAYKTRVIEV</sequence>
<name>A0ABX1WWY8_9BACT</name>
<dbReference type="EMBL" id="RZNH01000019">
    <property type="protein sequence ID" value="NOU60594.1"/>
    <property type="molecule type" value="Genomic_DNA"/>
</dbReference>
<dbReference type="PANTHER" id="PTHR37844:SF1">
    <property type="entry name" value="CALCINEURIN-LIKE PHOSPHOESTERASE DOMAIN-CONTAINING PROTEIN"/>
    <property type="match status" value="1"/>
</dbReference>
<dbReference type="RefSeq" id="WP_171595866.1">
    <property type="nucleotide sequence ID" value="NZ_RZNH01000019.1"/>
</dbReference>
<keyword evidence="3" id="KW-1185">Reference proteome</keyword>
<evidence type="ECO:0000313" key="2">
    <source>
        <dbReference type="EMBL" id="NOU60594.1"/>
    </source>
</evidence>
<accession>A0ABX1WWY8</accession>
<dbReference type="InterPro" id="IPR029052">
    <property type="entry name" value="Metallo-depent_PP-like"/>
</dbReference>
<dbReference type="InterPro" id="IPR004843">
    <property type="entry name" value="Calcineurin-like_PHP"/>
</dbReference>
<dbReference type="SUPFAM" id="SSF56300">
    <property type="entry name" value="Metallo-dependent phosphatases"/>
    <property type="match status" value="1"/>
</dbReference>
<protein>
    <submittedName>
        <fullName evidence="2">Metallophosphoesterase</fullName>
    </submittedName>
</protein>
<feature type="domain" description="Calcineurin-like phosphoesterase" evidence="1">
    <location>
        <begin position="5"/>
        <end position="216"/>
    </location>
</feature>
<organism evidence="2 3">
    <name type="scientific">Marinifilum caeruleilacunae</name>
    <dbReference type="NCBI Taxonomy" id="2499076"/>
    <lineage>
        <taxon>Bacteria</taxon>
        <taxon>Pseudomonadati</taxon>
        <taxon>Bacteroidota</taxon>
        <taxon>Bacteroidia</taxon>
        <taxon>Marinilabiliales</taxon>
        <taxon>Marinifilaceae</taxon>
    </lineage>
</organism>
<evidence type="ECO:0000313" key="3">
    <source>
        <dbReference type="Proteomes" id="UP000732105"/>
    </source>
</evidence>
<proteinExistence type="predicted"/>
<evidence type="ECO:0000259" key="1">
    <source>
        <dbReference type="Pfam" id="PF00149"/>
    </source>
</evidence>
<comment type="caution">
    <text evidence="2">The sequence shown here is derived from an EMBL/GenBank/DDBJ whole genome shotgun (WGS) entry which is preliminary data.</text>
</comment>
<dbReference type="PANTHER" id="PTHR37844">
    <property type="entry name" value="SER/THR PROTEIN PHOSPHATASE SUPERFAMILY (AFU_ORTHOLOGUE AFUA_1G14840)"/>
    <property type="match status" value="1"/>
</dbReference>
<dbReference type="Pfam" id="PF00149">
    <property type="entry name" value="Metallophos"/>
    <property type="match status" value="1"/>
</dbReference>
<reference evidence="2 3" key="1">
    <citation type="submission" date="2018-12" db="EMBL/GenBank/DDBJ databases">
        <title>Marinifilum JC070 sp. nov., a marine bacterium isolated from Yongle Blue Hole in the South China Sea.</title>
        <authorList>
            <person name="Fu T."/>
        </authorList>
    </citation>
    <scope>NUCLEOTIDE SEQUENCE [LARGE SCALE GENOMIC DNA]</scope>
    <source>
        <strain evidence="2 3">JC070</strain>
    </source>
</reference>